<sequence>MQPRARGVARLATKIGPRGSVIRDLHQAGSAKLVFPRSGDDGLHAVLVNTAGGITGGDQFNLTFEASADTKLTVTTQAAERAYGAQATETGHLTTTLTVGAQARLNWLPQETILFDRSRYRRTLRADLAADARLLFVEPVVFGRAAMGEALHDVQFSDRVEIYRDGVPLFCDAMTLSGDVVAQLAKSAAANGALAMASIIYIAPDAAAHLEPVRAALPDTAGASLIGDDVLHIRCLAVDSFLLRAVLIPVLETLSAASLPKAWMI</sequence>
<comment type="subcellular location">
    <subcellularLocation>
        <location evidence="3">Cytoplasm</location>
    </subcellularLocation>
</comment>
<dbReference type="PANTHER" id="PTHR33643">
    <property type="entry name" value="UREASE ACCESSORY PROTEIN D"/>
    <property type="match status" value="1"/>
</dbReference>
<evidence type="ECO:0000256" key="2">
    <source>
        <dbReference type="ARBA" id="ARBA00023186"/>
    </source>
</evidence>
<organism evidence="4 5">
    <name type="scientific">Octadecabacter dasysiphoniae</name>
    <dbReference type="NCBI Taxonomy" id="2909341"/>
    <lineage>
        <taxon>Bacteria</taxon>
        <taxon>Pseudomonadati</taxon>
        <taxon>Pseudomonadota</taxon>
        <taxon>Alphaproteobacteria</taxon>
        <taxon>Rhodobacterales</taxon>
        <taxon>Roseobacteraceae</taxon>
        <taxon>Octadecabacter</taxon>
    </lineage>
</organism>
<dbReference type="InterPro" id="IPR002669">
    <property type="entry name" value="UreD"/>
</dbReference>
<dbReference type="Pfam" id="PF01774">
    <property type="entry name" value="UreD"/>
    <property type="match status" value="1"/>
</dbReference>
<dbReference type="PANTHER" id="PTHR33643:SF1">
    <property type="entry name" value="UREASE ACCESSORY PROTEIN D"/>
    <property type="match status" value="1"/>
</dbReference>
<reference evidence="4 5" key="1">
    <citation type="submission" date="2022-01" db="EMBL/GenBank/DDBJ databases">
        <title>Octadecabacter sp. nov., isolated from a marine alga.</title>
        <authorList>
            <person name="Jin M.S."/>
            <person name="Kim H.M."/>
            <person name="Han D.M."/>
            <person name="Jung J.J."/>
            <person name="Jeon C.O."/>
        </authorList>
    </citation>
    <scope>NUCLEOTIDE SEQUENCE [LARGE SCALE GENOMIC DNA]</scope>
    <source>
        <strain evidence="4 5">G9-8</strain>
    </source>
</reference>
<comment type="subunit">
    <text evidence="3">UreD, UreF and UreG form a complex that acts as a GTP-hydrolysis-dependent molecular chaperone, activating the urease apoprotein by helping to assemble the nickel containing metallocenter of UreC. The UreE protein probably delivers the nickel.</text>
</comment>
<keyword evidence="3" id="KW-0963">Cytoplasm</keyword>
<dbReference type="RefSeq" id="WP_235226714.1">
    <property type="nucleotide sequence ID" value="NZ_JAKGAQ010000004.1"/>
</dbReference>
<accession>A0ABS9D184</accession>
<proteinExistence type="inferred from homology"/>
<evidence type="ECO:0000313" key="5">
    <source>
        <dbReference type="Proteomes" id="UP001200557"/>
    </source>
</evidence>
<name>A0ABS9D184_9RHOB</name>
<evidence type="ECO:0000256" key="1">
    <source>
        <dbReference type="ARBA" id="ARBA00007177"/>
    </source>
</evidence>
<evidence type="ECO:0000256" key="3">
    <source>
        <dbReference type="HAMAP-Rule" id="MF_01384"/>
    </source>
</evidence>
<gene>
    <name evidence="3" type="primary">ureD</name>
    <name evidence="4" type="ORF">L0664_15015</name>
</gene>
<evidence type="ECO:0000313" key="4">
    <source>
        <dbReference type="EMBL" id="MCF2872384.1"/>
    </source>
</evidence>
<comment type="caution">
    <text evidence="4">The sequence shown here is derived from an EMBL/GenBank/DDBJ whole genome shotgun (WGS) entry which is preliminary data.</text>
</comment>
<dbReference type="EMBL" id="JAKGAQ010000004">
    <property type="protein sequence ID" value="MCF2872384.1"/>
    <property type="molecule type" value="Genomic_DNA"/>
</dbReference>
<keyword evidence="2 3" id="KW-0143">Chaperone</keyword>
<dbReference type="Proteomes" id="UP001200557">
    <property type="component" value="Unassembled WGS sequence"/>
</dbReference>
<comment type="similarity">
    <text evidence="1 3">Belongs to the UreD family.</text>
</comment>
<keyword evidence="5" id="KW-1185">Reference proteome</keyword>
<comment type="function">
    <text evidence="3">Required for maturation of urease via the functional incorporation of the urease nickel metallocenter.</text>
</comment>
<dbReference type="HAMAP" id="MF_01384">
    <property type="entry name" value="UreD"/>
    <property type="match status" value="1"/>
</dbReference>
<protein>
    <recommendedName>
        <fullName evidence="3">Urease accessory protein UreD</fullName>
    </recommendedName>
</protein>
<keyword evidence="3" id="KW-0996">Nickel insertion</keyword>